<name>A0A662ZF01_9GAMM</name>
<reference evidence="1 2" key="1">
    <citation type="submission" date="2016-10" db="EMBL/GenBank/DDBJ databases">
        <authorList>
            <person name="Varghese N."/>
            <person name="Submissions S."/>
        </authorList>
    </citation>
    <scope>NUCLEOTIDE SEQUENCE [LARGE SCALE GENOMIC DNA]</scope>
    <source>
        <strain evidence="1 2">22B</strain>
    </source>
</reference>
<dbReference type="Proteomes" id="UP000243374">
    <property type="component" value="Unassembled WGS sequence"/>
</dbReference>
<organism evidence="1 2">
    <name type="scientific">Succinivibrio dextrinosolvens</name>
    <dbReference type="NCBI Taxonomy" id="83771"/>
    <lineage>
        <taxon>Bacteria</taxon>
        <taxon>Pseudomonadati</taxon>
        <taxon>Pseudomonadota</taxon>
        <taxon>Gammaproteobacteria</taxon>
        <taxon>Aeromonadales</taxon>
        <taxon>Succinivibrionaceae</taxon>
        <taxon>Succinivibrio</taxon>
    </lineage>
</organism>
<keyword evidence="2" id="KW-1185">Reference proteome</keyword>
<evidence type="ECO:0008006" key="3">
    <source>
        <dbReference type="Google" id="ProtNLM"/>
    </source>
</evidence>
<proteinExistence type="predicted"/>
<accession>A0A662ZF01</accession>
<evidence type="ECO:0000313" key="2">
    <source>
        <dbReference type="Proteomes" id="UP000243374"/>
    </source>
</evidence>
<dbReference type="RefSeq" id="WP_074841359.1">
    <property type="nucleotide sequence ID" value="NZ_CP047056.1"/>
</dbReference>
<evidence type="ECO:0000313" key="1">
    <source>
        <dbReference type="EMBL" id="SFK31868.1"/>
    </source>
</evidence>
<gene>
    <name evidence="1" type="ORF">SAMN04487865_10543</name>
</gene>
<dbReference type="OrthoDB" id="7057597at2"/>
<dbReference type="InterPro" id="IPR029058">
    <property type="entry name" value="AB_hydrolase_fold"/>
</dbReference>
<dbReference type="Gene3D" id="3.40.50.1820">
    <property type="entry name" value="alpha/beta hydrolase"/>
    <property type="match status" value="1"/>
</dbReference>
<dbReference type="SUPFAM" id="SSF53474">
    <property type="entry name" value="alpha/beta-Hydrolases"/>
    <property type="match status" value="1"/>
</dbReference>
<protein>
    <recommendedName>
        <fullName evidence="3">Alpha/beta hydrolase family protein</fullName>
    </recommendedName>
</protein>
<dbReference type="EMBL" id="FOSF01000054">
    <property type="protein sequence ID" value="SFK31868.1"/>
    <property type="molecule type" value="Genomic_DNA"/>
</dbReference>
<dbReference type="AlphaFoldDB" id="A0A662ZF01"/>
<sequence length="100" mass="11318">MKFGSGDRNLIIIPGLNVKSILTMADVIVQGNSIFSKNGFSVYVFDRREDASYPYSIEQMASDTLYVLMELALENLYLYGHSQGVMITQSMVLQEQERIN</sequence>